<dbReference type="InterPro" id="IPR004681">
    <property type="entry name" value="TRAP_DctM"/>
</dbReference>
<comment type="function">
    <text evidence="7">Part of the tripartite ATP-independent periplasmic (TRAP) transport system.</text>
</comment>
<comment type="caution">
    <text evidence="9">The sequence shown here is derived from an EMBL/GenBank/DDBJ whole genome shotgun (WGS) entry which is preliminary data.</text>
</comment>
<dbReference type="InterPro" id="IPR010656">
    <property type="entry name" value="DctM"/>
</dbReference>
<evidence type="ECO:0000256" key="4">
    <source>
        <dbReference type="ARBA" id="ARBA00022692"/>
    </source>
</evidence>
<sequence>MLTLSLATLFTLAILLGGGVWIAFALLGTGWIALTGFTSFEVGPILASDFWGASYGWDLTALPMFVWMGEILFRSGLADNMFRALSPWLNRLPGRLLHSNIIGSGLFAAVCGSSAATCATVGKMTLPELERRGYDETLAIGTLASASTLGLLIPPSIMMIVYGVVTEQSISRLFMAGVGPGLLLLALFMIYLVIWSLTAGRNGGAGHAETPMPFLDKVRNSWRLIPLLVLIGGILGSIYGGVASPTEAAAVGVVLSMVIARFNGHFDKSIFLESMFAGLRTSCMIAFIIAGASFLSSAMSFTQLPTQLASAIAAMGLSPNVLLVMLTLFLLVLGCFLDGISLILLVTSIIMPLINAAGIDPIWFGIYLVIVVEISQITPPVGFNLFVIQGLTGKNIFTIAKATLPFFLLMLFAIVLMRAFPEIVLYLPQAMTG</sequence>
<feature type="transmembrane region" description="Helical" evidence="7">
    <location>
        <begin position="399"/>
        <end position="420"/>
    </location>
</feature>
<feature type="transmembrane region" description="Helical" evidence="7">
    <location>
        <begin position="224"/>
        <end position="242"/>
    </location>
</feature>
<evidence type="ECO:0000259" key="8">
    <source>
        <dbReference type="Pfam" id="PF06808"/>
    </source>
</evidence>
<keyword evidence="3 7" id="KW-0997">Cell inner membrane</keyword>
<dbReference type="STRING" id="404433.BTW07_18110"/>
<reference evidence="9 10" key="1">
    <citation type="submission" date="2016-12" db="EMBL/GenBank/DDBJ databases">
        <title>Draft genome sequences of strains Salinicola socius SMB35, Salinicola sp. MH3R3-1 and Chromohalobacter sp. SMB17 from the Verkhnekamsk potash mining region of Russia.</title>
        <authorList>
            <person name="Mavrodi D.V."/>
            <person name="Olsson B.E."/>
            <person name="Korsakova E.S."/>
            <person name="Pyankova A."/>
            <person name="Mavrodi O.V."/>
            <person name="Plotnikova E.G."/>
        </authorList>
    </citation>
    <scope>NUCLEOTIDE SEQUENCE [LARGE SCALE GENOMIC DNA]</scope>
    <source>
        <strain evidence="9 10">SMB35</strain>
    </source>
</reference>
<protein>
    <recommendedName>
        <fullName evidence="7">TRAP transporter large permease protein</fullName>
    </recommendedName>
</protein>
<dbReference type="RefSeq" id="WP_075571568.1">
    <property type="nucleotide sequence ID" value="NZ_MSDO01000035.1"/>
</dbReference>
<dbReference type="AlphaFoldDB" id="A0A1Q8SMV2"/>
<evidence type="ECO:0000256" key="5">
    <source>
        <dbReference type="ARBA" id="ARBA00022989"/>
    </source>
</evidence>
<keyword evidence="6 7" id="KW-0472">Membrane</keyword>
<dbReference type="NCBIfam" id="TIGR00786">
    <property type="entry name" value="dctM"/>
    <property type="match status" value="1"/>
</dbReference>
<keyword evidence="4 7" id="KW-0812">Transmembrane</keyword>
<feature type="transmembrane region" description="Helical" evidence="7">
    <location>
        <begin position="308"/>
        <end position="333"/>
    </location>
</feature>
<feature type="transmembrane region" description="Helical" evidence="7">
    <location>
        <begin position="248"/>
        <end position="264"/>
    </location>
</feature>
<evidence type="ECO:0000256" key="3">
    <source>
        <dbReference type="ARBA" id="ARBA00022519"/>
    </source>
</evidence>
<name>A0A1Q8SMV2_9GAMM</name>
<evidence type="ECO:0000313" key="10">
    <source>
        <dbReference type="Proteomes" id="UP000186878"/>
    </source>
</evidence>
<feature type="transmembrane region" description="Helical" evidence="7">
    <location>
        <begin position="340"/>
        <end position="358"/>
    </location>
</feature>
<keyword evidence="10" id="KW-1185">Reference proteome</keyword>
<evidence type="ECO:0000256" key="1">
    <source>
        <dbReference type="ARBA" id="ARBA00004429"/>
    </source>
</evidence>
<evidence type="ECO:0000313" key="9">
    <source>
        <dbReference type="EMBL" id="OLO02706.1"/>
    </source>
</evidence>
<comment type="similarity">
    <text evidence="7">Belongs to the TRAP transporter large permease family.</text>
</comment>
<dbReference type="PANTHER" id="PTHR33362:SF5">
    <property type="entry name" value="C4-DICARBOXYLATE TRAP TRANSPORTER LARGE PERMEASE PROTEIN DCTM"/>
    <property type="match status" value="1"/>
</dbReference>
<dbReference type="GO" id="GO:0005886">
    <property type="term" value="C:plasma membrane"/>
    <property type="evidence" value="ECO:0007669"/>
    <property type="project" value="UniProtKB-SubCell"/>
</dbReference>
<evidence type="ECO:0000256" key="6">
    <source>
        <dbReference type="ARBA" id="ARBA00023136"/>
    </source>
</evidence>
<keyword evidence="7" id="KW-0813">Transport</keyword>
<evidence type="ECO:0000256" key="2">
    <source>
        <dbReference type="ARBA" id="ARBA00022475"/>
    </source>
</evidence>
<proteinExistence type="inferred from homology"/>
<dbReference type="Proteomes" id="UP000186878">
    <property type="component" value="Unassembled WGS sequence"/>
</dbReference>
<feature type="transmembrane region" description="Helical" evidence="7">
    <location>
        <begin position="364"/>
        <end position="387"/>
    </location>
</feature>
<comment type="subcellular location">
    <subcellularLocation>
        <location evidence="1 7">Cell inner membrane</location>
        <topology evidence="1 7">Multi-pass membrane protein</topology>
    </subcellularLocation>
</comment>
<evidence type="ECO:0000256" key="7">
    <source>
        <dbReference type="RuleBase" id="RU369079"/>
    </source>
</evidence>
<feature type="domain" description="TRAP C4-dicarboxylate transport system permease DctM subunit" evidence="8">
    <location>
        <begin position="10"/>
        <end position="423"/>
    </location>
</feature>
<comment type="subunit">
    <text evidence="7">The complex comprises the extracytoplasmic solute receptor protein and the two transmembrane proteins.</text>
</comment>
<feature type="transmembrane region" description="Helical" evidence="7">
    <location>
        <begin position="173"/>
        <end position="194"/>
    </location>
</feature>
<accession>A0A1Q8SMV2</accession>
<feature type="transmembrane region" description="Helical" evidence="7">
    <location>
        <begin position="138"/>
        <end position="161"/>
    </location>
</feature>
<keyword evidence="2" id="KW-1003">Cell membrane</keyword>
<organism evidence="9 10">
    <name type="scientific">Salinicola socius</name>
    <dbReference type="NCBI Taxonomy" id="404433"/>
    <lineage>
        <taxon>Bacteria</taxon>
        <taxon>Pseudomonadati</taxon>
        <taxon>Pseudomonadota</taxon>
        <taxon>Gammaproteobacteria</taxon>
        <taxon>Oceanospirillales</taxon>
        <taxon>Halomonadaceae</taxon>
        <taxon>Salinicola</taxon>
    </lineage>
</organism>
<dbReference type="EMBL" id="MSDO01000035">
    <property type="protein sequence ID" value="OLO02706.1"/>
    <property type="molecule type" value="Genomic_DNA"/>
</dbReference>
<dbReference type="Pfam" id="PF06808">
    <property type="entry name" value="DctM"/>
    <property type="match status" value="1"/>
</dbReference>
<gene>
    <name evidence="9" type="ORF">BTW07_18110</name>
</gene>
<keyword evidence="5 7" id="KW-1133">Transmembrane helix</keyword>
<comment type="caution">
    <text evidence="7">Lacks conserved residue(s) required for the propagation of feature annotation.</text>
</comment>
<dbReference type="PANTHER" id="PTHR33362">
    <property type="entry name" value="SIALIC ACID TRAP TRANSPORTER PERMEASE PROTEIN SIAT-RELATED"/>
    <property type="match status" value="1"/>
</dbReference>
<feature type="transmembrane region" description="Helical" evidence="7">
    <location>
        <begin position="276"/>
        <end position="296"/>
    </location>
</feature>
<dbReference type="OrthoDB" id="9796052at2"/>
<dbReference type="PIRSF" id="PIRSF006066">
    <property type="entry name" value="HI0050"/>
    <property type="match status" value="1"/>
</dbReference>
<dbReference type="GO" id="GO:0022857">
    <property type="term" value="F:transmembrane transporter activity"/>
    <property type="evidence" value="ECO:0007669"/>
    <property type="project" value="UniProtKB-UniRule"/>
</dbReference>